<dbReference type="SUPFAM" id="SSF47923">
    <property type="entry name" value="Ypt/Rab-GAP domain of gyp1p"/>
    <property type="match status" value="2"/>
</dbReference>
<gene>
    <name evidence="4" type="ORF">MNAN1_002218</name>
</gene>
<keyword evidence="5" id="KW-1185">Reference proteome</keyword>
<sequence length="545" mass="62174">MSMTIQDAKGELIVVRSPVPHEQADYMERVLTPLASKLLLQSAHSKSAQKSSPSLSDSPSMERSRKKHQADKMLAMNESMSDADTSLTQEAQLDPPGISLSTHEALMKSQETGPPEPNDATNTEPALVGLGLSGCADGKKTNLTRMLHLPPKPPQEEAKHLADFSAMMQASKKIQKIKKQCGEAEHQKRTEKEAQVRQVWDQEILPCWTRAREVPQYRRMWWEGIPQALRGRVWLRACGNHLMLSHNLYDQALALVYQALTNEKIPSAWMEEIEKDISQTLPSLRLFEQGTGPLYEDLKNVLLAFTFVRADEASQREGQESLHLPSLYEKYTVCVPGTANLAALLLLNMTPAQSLLALMNLIASKPWLKAMYRLETRRPSHDQSSELLGYDRVFNALLAERMPEIYANLHKMNIRPPEYLHDWIQSLFVPWLEVDTVSHLWDIIFLDEGEATLFRIALALLELLEPRLYTRDREELLSILRGTNPAAIHIWRRESNLADDNTPPVDQIYAQYMLTEQSVFQCLSAQDAWWKDLTLQRLLDRELNR</sequence>
<feature type="compositionally biased region" description="Low complexity" evidence="2">
    <location>
        <begin position="41"/>
        <end position="59"/>
    </location>
</feature>
<evidence type="ECO:0000256" key="1">
    <source>
        <dbReference type="SAM" id="Coils"/>
    </source>
</evidence>
<feature type="domain" description="Rab-GAP TBC" evidence="3">
    <location>
        <begin position="224"/>
        <end position="448"/>
    </location>
</feature>
<feature type="region of interest" description="Disordered" evidence="2">
    <location>
        <begin position="41"/>
        <end position="88"/>
    </location>
</feature>
<keyword evidence="1" id="KW-0175">Coiled coil</keyword>
<dbReference type="SMART" id="SM00164">
    <property type="entry name" value="TBC"/>
    <property type="match status" value="1"/>
</dbReference>
<evidence type="ECO:0000259" key="3">
    <source>
        <dbReference type="PROSITE" id="PS50086"/>
    </source>
</evidence>
<dbReference type="GO" id="GO:0005096">
    <property type="term" value="F:GTPase activator activity"/>
    <property type="evidence" value="ECO:0007669"/>
    <property type="project" value="TreeGrafter"/>
</dbReference>
<accession>A0AAF0EIX8</accession>
<dbReference type="Pfam" id="PF00566">
    <property type="entry name" value="RabGAP-TBC"/>
    <property type="match status" value="1"/>
</dbReference>
<evidence type="ECO:0000256" key="2">
    <source>
        <dbReference type="SAM" id="MobiDB-lite"/>
    </source>
</evidence>
<dbReference type="InterPro" id="IPR050302">
    <property type="entry name" value="Rab_GAP_TBC_domain"/>
</dbReference>
<proteinExistence type="predicted"/>
<organism evidence="4 5">
    <name type="scientific">Malassezia nana</name>
    <dbReference type="NCBI Taxonomy" id="180528"/>
    <lineage>
        <taxon>Eukaryota</taxon>
        <taxon>Fungi</taxon>
        <taxon>Dikarya</taxon>
        <taxon>Basidiomycota</taxon>
        <taxon>Ustilaginomycotina</taxon>
        <taxon>Malasseziomycetes</taxon>
        <taxon>Malasseziales</taxon>
        <taxon>Malasseziaceae</taxon>
        <taxon>Malassezia</taxon>
    </lineage>
</organism>
<dbReference type="Gene3D" id="1.10.472.80">
    <property type="entry name" value="Ypt/Rab-GAP domain of gyp1p, domain 3"/>
    <property type="match status" value="1"/>
</dbReference>
<dbReference type="Gene3D" id="1.10.10.750">
    <property type="entry name" value="Ypt/Rab-GAP domain of gyp1p, domain 1"/>
    <property type="match status" value="1"/>
</dbReference>
<dbReference type="Proteomes" id="UP001213623">
    <property type="component" value="Chromosome 4"/>
</dbReference>
<dbReference type="PANTHER" id="PTHR47219:SF15">
    <property type="entry name" value="TBC1 DOMAIN FAMILY MEMBER 12 ISOFORM X1"/>
    <property type="match status" value="1"/>
</dbReference>
<dbReference type="PANTHER" id="PTHR47219">
    <property type="entry name" value="RAB GTPASE-ACTIVATING PROTEIN 1-LIKE"/>
    <property type="match status" value="1"/>
</dbReference>
<feature type="compositionally biased region" description="Polar residues" evidence="2">
    <location>
        <begin position="78"/>
        <end position="88"/>
    </location>
</feature>
<dbReference type="EMBL" id="CP119895">
    <property type="protein sequence ID" value="WFD27222.1"/>
    <property type="molecule type" value="Genomic_DNA"/>
</dbReference>
<reference evidence="4" key="1">
    <citation type="submission" date="2023-03" db="EMBL/GenBank/DDBJ databases">
        <title>Mating type loci evolution in Malassezia.</title>
        <authorList>
            <person name="Coelho M.A."/>
        </authorList>
    </citation>
    <scope>NUCLEOTIDE SEQUENCE</scope>
    <source>
        <strain evidence="4">CBS 9557</strain>
    </source>
</reference>
<dbReference type="Gene3D" id="1.10.8.270">
    <property type="entry name" value="putative rabgap domain of human tbc1 domain family member 14 like domains"/>
    <property type="match status" value="1"/>
</dbReference>
<feature type="coiled-coil region" evidence="1">
    <location>
        <begin position="167"/>
        <end position="194"/>
    </location>
</feature>
<evidence type="ECO:0000313" key="5">
    <source>
        <dbReference type="Proteomes" id="UP001213623"/>
    </source>
</evidence>
<dbReference type="PROSITE" id="PS50086">
    <property type="entry name" value="TBC_RABGAP"/>
    <property type="match status" value="1"/>
</dbReference>
<dbReference type="InterPro" id="IPR035969">
    <property type="entry name" value="Rab-GAP_TBC_sf"/>
</dbReference>
<dbReference type="AlphaFoldDB" id="A0AAF0EIX8"/>
<protein>
    <recommendedName>
        <fullName evidence="3">Rab-GAP TBC domain-containing protein</fullName>
    </recommendedName>
</protein>
<evidence type="ECO:0000313" key="4">
    <source>
        <dbReference type="EMBL" id="WFD27222.1"/>
    </source>
</evidence>
<dbReference type="InterPro" id="IPR000195">
    <property type="entry name" value="Rab-GAP-TBC_dom"/>
</dbReference>
<name>A0AAF0EIX8_9BASI</name>
<dbReference type="GO" id="GO:0031267">
    <property type="term" value="F:small GTPase binding"/>
    <property type="evidence" value="ECO:0007669"/>
    <property type="project" value="TreeGrafter"/>
</dbReference>